<sequence length="523" mass="56133">MADLIAALHQSASDTRLIVYDREGTKLTGQRVELCPSASSDGTLEYDPVEIWRHVQTVVGLALSALGRPSSALAAIGIAAQRETAVVWNRRTGRPYAPAIAGADRRSAAQMARLAREGHSELIYKKTGLVPDALFSAGKLSWLLDNVEGLRADAQRGEALFGTMDSWLVWNLTGGHVTDVTSASRTMLLNLDTQDWDEELLALFGIPSAMLPQVAPTSSPDRFGSTAGSGPFGIELPVAGVLAEHQAALFGQHCFLPGQARYGFEGSSALLVNTGTTRADTDSRLLGTVAYQLAGEPAVYALEGFVPYTGATVQWLVDGLGIIRGVGEIEAMSRRADDPEGLYFVPAFTGLALPRPEYGARGAILGMGTHHNQNHIARAALQALAYQLRDVIEAMREGTGCVPTQLRVDGNGAWFDMCMQIHADVLGIQLRRPADVTDTAALGAAYAAGLAAGLWSDLAEVAATRRENHRWSAQWMPAQRERGYAGWRSALERTTGWAEEATEPQGDWLATLTAAQWRADGSR</sequence>
<dbReference type="PROSITE" id="PS00445">
    <property type="entry name" value="FGGY_KINASES_2"/>
    <property type="match status" value="1"/>
</dbReference>
<evidence type="ECO:0000256" key="6">
    <source>
        <dbReference type="ARBA" id="ARBA00043149"/>
    </source>
</evidence>
<evidence type="ECO:0000256" key="3">
    <source>
        <dbReference type="ARBA" id="ARBA00022741"/>
    </source>
</evidence>
<dbReference type="SUPFAM" id="SSF53067">
    <property type="entry name" value="Actin-like ATPase domain"/>
    <property type="match status" value="2"/>
</dbReference>
<proteinExistence type="inferred from homology"/>
<evidence type="ECO:0000313" key="10">
    <source>
        <dbReference type="EMBL" id="OPF70972.1"/>
    </source>
</evidence>
<dbReference type="PANTHER" id="PTHR10196:SF69">
    <property type="entry name" value="GLYCEROL KINASE"/>
    <property type="match status" value="1"/>
</dbReference>
<name>A0A1V4CV04_9ACTN</name>
<dbReference type="InterPro" id="IPR018485">
    <property type="entry name" value="FGGY_C"/>
</dbReference>
<dbReference type="GO" id="GO:0019563">
    <property type="term" value="P:glycerol catabolic process"/>
    <property type="evidence" value="ECO:0007669"/>
    <property type="project" value="TreeGrafter"/>
</dbReference>
<dbReference type="RefSeq" id="WP_053048507.1">
    <property type="nucleotide sequence ID" value="NZ_LAKD02000127.1"/>
</dbReference>
<evidence type="ECO:0000259" key="9">
    <source>
        <dbReference type="Pfam" id="PF02782"/>
    </source>
</evidence>
<evidence type="ECO:0000259" key="8">
    <source>
        <dbReference type="Pfam" id="PF00370"/>
    </source>
</evidence>
<evidence type="ECO:0000256" key="7">
    <source>
        <dbReference type="RuleBase" id="RU003733"/>
    </source>
</evidence>
<dbReference type="Proteomes" id="UP000033615">
    <property type="component" value="Unassembled WGS sequence"/>
</dbReference>
<dbReference type="CDD" id="cd07769">
    <property type="entry name" value="ASKHA_NBD_FGGY_GK"/>
    <property type="match status" value="1"/>
</dbReference>
<accession>A0A1V4CV04</accession>
<evidence type="ECO:0000256" key="5">
    <source>
        <dbReference type="ARBA" id="ARBA00022840"/>
    </source>
</evidence>
<feature type="domain" description="Carbohydrate kinase FGGY C-terminal" evidence="9">
    <location>
        <begin position="288"/>
        <end position="452"/>
    </location>
</feature>
<keyword evidence="4 7" id="KW-0418">Kinase</keyword>
<dbReference type="GO" id="GO:0005524">
    <property type="term" value="F:ATP binding"/>
    <property type="evidence" value="ECO:0007669"/>
    <property type="project" value="UniProtKB-KW"/>
</dbReference>
<dbReference type="Pfam" id="PF00370">
    <property type="entry name" value="FGGY_N"/>
    <property type="match status" value="1"/>
</dbReference>
<dbReference type="GO" id="GO:0005829">
    <property type="term" value="C:cytosol"/>
    <property type="evidence" value="ECO:0007669"/>
    <property type="project" value="TreeGrafter"/>
</dbReference>
<keyword evidence="3" id="KW-0547">Nucleotide-binding</keyword>
<evidence type="ECO:0000256" key="2">
    <source>
        <dbReference type="ARBA" id="ARBA00022679"/>
    </source>
</evidence>
<dbReference type="AlphaFoldDB" id="A0A1V4CV04"/>
<dbReference type="PIRSF" id="PIRSF000538">
    <property type="entry name" value="GlpK"/>
    <property type="match status" value="1"/>
</dbReference>
<evidence type="ECO:0000256" key="1">
    <source>
        <dbReference type="ARBA" id="ARBA00009156"/>
    </source>
</evidence>
<keyword evidence="11" id="KW-1185">Reference proteome</keyword>
<keyword evidence="5" id="KW-0067">ATP-binding</keyword>
<feature type="domain" description="Carbohydrate kinase FGGY N-terminal" evidence="8">
    <location>
        <begin position="6"/>
        <end position="251"/>
    </location>
</feature>
<reference evidence="10" key="1">
    <citation type="submission" date="2016-12" db="EMBL/GenBank/DDBJ databases">
        <title>Genome sequence of Streptomyces antioxidans MUSC 164.</title>
        <authorList>
            <person name="Lee L.-H."/>
            <person name="Ser H.-L."/>
        </authorList>
    </citation>
    <scope>NUCLEOTIDE SEQUENCE [LARGE SCALE GENOMIC DNA]</scope>
    <source>
        <strain evidence="10">MUSC 164</strain>
    </source>
</reference>
<dbReference type="InterPro" id="IPR000577">
    <property type="entry name" value="Carb_kinase_FGGY"/>
</dbReference>
<dbReference type="InterPro" id="IPR043129">
    <property type="entry name" value="ATPase_NBD"/>
</dbReference>
<dbReference type="EMBL" id="LAKD02000127">
    <property type="protein sequence ID" value="OPF70972.1"/>
    <property type="molecule type" value="Genomic_DNA"/>
</dbReference>
<dbReference type="NCBIfam" id="NF000756">
    <property type="entry name" value="PRK00047.1"/>
    <property type="match status" value="1"/>
</dbReference>
<dbReference type="PANTHER" id="PTHR10196">
    <property type="entry name" value="SUGAR KINASE"/>
    <property type="match status" value="1"/>
</dbReference>
<dbReference type="OrthoDB" id="9805576at2"/>
<dbReference type="Pfam" id="PF02782">
    <property type="entry name" value="FGGY_C"/>
    <property type="match status" value="1"/>
</dbReference>
<keyword evidence="2 7" id="KW-0808">Transferase</keyword>
<dbReference type="GO" id="GO:0004370">
    <property type="term" value="F:glycerol kinase activity"/>
    <property type="evidence" value="ECO:0007669"/>
    <property type="project" value="TreeGrafter"/>
</dbReference>
<dbReference type="InterPro" id="IPR018484">
    <property type="entry name" value="FGGY_N"/>
</dbReference>
<comment type="similarity">
    <text evidence="1 7">Belongs to the FGGY kinase family.</text>
</comment>
<dbReference type="Gene3D" id="3.30.420.40">
    <property type="match status" value="2"/>
</dbReference>
<comment type="caution">
    <text evidence="10">The sequence shown here is derived from an EMBL/GenBank/DDBJ whole genome shotgun (WGS) entry which is preliminary data.</text>
</comment>
<evidence type="ECO:0000313" key="11">
    <source>
        <dbReference type="Proteomes" id="UP000033615"/>
    </source>
</evidence>
<organism evidence="10 11">
    <name type="scientific">Streptomyces antioxidans</name>
    <dbReference type="NCBI Taxonomy" id="1507734"/>
    <lineage>
        <taxon>Bacteria</taxon>
        <taxon>Bacillati</taxon>
        <taxon>Actinomycetota</taxon>
        <taxon>Actinomycetes</taxon>
        <taxon>Kitasatosporales</taxon>
        <taxon>Streptomycetaceae</taxon>
        <taxon>Streptomyces</taxon>
    </lineage>
</organism>
<protein>
    <recommendedName>
        <fullName evidence="6">ATP:glycerol 3-phosphotransferase</fullName>
    </recommendedName>
</protein>
<evidence type="ECO:0000256" key="4">
    <source>
        <dbReference type="ARBA" id="ARBA00022777"/>
    </source>
</evidence>
<dbReference type="InterPro" id="IPR018483">
    <property type="entry name" value="Carb_kinase_FGGY_CS"/>
</dbReference>
<gene>
    <name evidence="10" type="ORF">VT50_0235320</name>
</gene>